<evidence type="ECO:0000313" key="2">
    <source>
        <dbReference type="Proteomes" id="UP000831701"/>
    </source>
</evidence>
<name>A0ACB8W8F2_9TELE</name>
<organism evidence="1 2">
    <name type="scientific">Scortum barcoo</name>
    <name type="common">barcoo grunter</name>
    <dbReference type="NCBI Taxonomy" id="214431"/>
    <lineage>
        <taxon>Eukaryota</taxon>
        <taxon>Metazoa</taxon>
        <taxon>Chordata</taxon>
        <taxon>Craniata</taxon>
        <taxon>Vertebrata</taxon>
        <taxon>Euteleostomi</taxon>
        <taxon>Actinopterygii</taxon>
        <taxon>Neopterygii</taxon>
        <taxon>Teleostei</taxon>
        <taxon>Neoteleostei</taxon>
        <taxon>Acanthomorphata</taxon>
        <taxon>Eupercaria</taxon>
        <taxon>Centrarchiformes</taxon>
        <taxon>Terapontoidei</taxon>
        <taxon>Terapontidae</taxon>
        <taxon>Scortum</taxon>
    </lineage>
</organism>
<reference evidence="1" key="1">
    <citation type="submission" date="2022-04" db="EMBL/GenBank/DDBJ databases">
        <title>Jade perch genome.</title>
        <authorList>
            <person name="Chao B."/>
        </authorList>
    </citation>
    <scope>NUCLEOTIDE SEQUENCE</scope>
    <source>
        <strain evidence="1">CB-2022</strain>
    </source>
</reference>
<comment type="caution">
    <text evidence="1">The sequence shown here is derived from an EMBL/GenBank/DDBJ whole genome shotgun (WGS) entry which is preliminary data.</text>
</comment>
<sequence length="650" mass="74115">MSVDFLWTSTTMKILTDVTESTSVDVLLTNLIRGKLLPSARLWITTRPAAANQIPPECVDMVTEVRGFTDPQKEEYFRKRFRDEEQANRIISHIQDITKPPHHVPHPSLLLDHCYSSGGCVEKPEERGELPKTLTEMYIHFLVVQSKVKNIKYDGGAETDPHWSPESRKMIESLGKLAFEQLQKGNLIFYESDLTECGIDIRAASVYSGVFTQIFKEERGLYQDKVFCFVHLSVQEFLAALHVHRKFIKLWRQSASAVDKALQSPNGHLDLFLRFLLGLSLQTNQTLLRVEEIQQSLRSGSLSTDKLSPAQWSALVFILLSSKKDLDVFDLKKYSASEEALLRLLPVVKASNKALLIGCNLSERSCEVLSSVLSSQSSSLRELDLSNNNLQDSGVKLLSAGSKSPHCALEILCSQSSSLRELDLSNNNLQDSGVKLLSAGLETSYHTWKLWKVCRTASALSGCIHLGPLETDTWFPCAFSDFCELTLDTNTVNRNLKLSEDNRKVTLVREKQPYPDHPERFDWWLQLLCRTGLTGRCYWEVEWRGGVYISSLYWWLYWFFALFVTVSGDLTRSHGSIVYSRDQLLALRSAAVLPEERPDVPPHELKRRRRGRQRWGQEAPRQEETRYYRPVLPSIIMGNVRSLSPIRWTS</sequence>
<accession>A0ACB8W8F2</accession>
<protein>
    <submittedName>
        <fullName evidence="1">Uncharacterized protein</fullName>
    </submittedName>
</protein>
<dbReference type="Proteomes" id="UP000831701">
    <property type="component" value="Chromosome 13"/>
</dbReference>
<dbReference type="EMBL" id="CM041543">
    <property type="protein sequence ID" value="KAI3363955.1"/>
    <property type="molecule type" value="Genomic_DNA"/>
</dbReference>
<gene>
    <name evidence="1" type="ORF">L3Q82_001547</name>
</gene>
<evidence type="ECO:0000313" key="1">
    <source>
        <dbReference type="EMBL" id="KAI3363955.1"/>
    </source>
</evidence>
<keyword evidence="2" id="KW-1185">Reference proteome</keyword>
<proteinExistence type="predicted"/>